<feature type="non-terminal residue" evidence="2">
    <location>
        <position position="343"/>
    </location>
</feature>
<dbReference type="PANTHER" id="PTHR34145">
    <property type="entry name" value="OS02G0105600 PROTEIN"/>
    <property type="match status" value="1"/>
</dbReference>
<dbReference type="AlphaFoldDB" id="A0A022QY95"/>
<sequence>MISTSDLSVGGVSAGSTPGLVHVFYDRRSLQRYCDQRVCVDEFHLRLTLVDYLDHESFVSLLKKWIPLLTNMGLKKFCLSLHSELYSTRLRLPSVVFGAESLQDLHLENFVLDQKTIERIVLLKNLRSLRLRQDWIEDEIFQKIIGSCPLIETLDIERCARLRTITVSDLHHLKYFSSSEMYDSIGELCPIEIHPPSLETIRIRFGNLRLHEGADFRNLNELYLLGAKLSWVHMSSCKFPSLKRLRIDTCDELKETELFIDAPNILDFEYEGNFVPSITFATTLNKWSSDINVTYLHPNGAPSLWFLKLNEQLTSLIQSEISLTIDLIHMNDIEEVIRENINL</sequence>
<gene>
    <name evidence="2" type="ORF">MIMGU_mgv1a022284mg</name>
</gene>
<evidence type="ECO:0000313" key="3">
    <source>
        <dbReference type="Proteomes" id="UP000030748"/>
    </source>
</evidence>
<dbReference type="InterPro" id="IPR055411">
    <property type="entry name" value="LRR_FXL15/At3g58940/PEG3-like"/>
</dbReference>
<dbReference type="EMBL" id="KI630969">
    <property type="protein sequence ID" value="EYU31510.1"/>
    <property type="molecule type" value="Genomic_DNA"/>
</dbReference>
<reference evidence="2 3" key="1">
    <citation type="journal article" date="2013" name="Proc. Natl. Acad. Sci. U.S.A.">
        <title>Fine-scale variation in meiotic recombination in Mimulus inferred from population shotgun sequencing.</title>
        <authorList>
            <person name="Hellsten U."/>
            <person name="Wright K.M."/>
            <person name="Jenkins J."/>
            <person name="Shu S."/>
            <person name="Yuan Y."/>
            <person name="Wessler S.R."/>
            <person name="Schmutz J."/>
            <person name="Willis J.H."/>
            <person name="Rokhsar D.S."/>
        </authorList>
    </citation>
    <scope>NUCLEOTIDE SEQUENCE [LARGE SCALE GENOMIC DNA]</scope>
    <source>
        <strain evidence="3">cv. DUN x IM62</strain>
    </source>
</reference>
<dbReference type="Gene3D" id="3.80.10.10">
    <property type="entry name" value="Ribonuclease Inhibitor"/>
    <property type="match status" value="1"/>
</dbReference>
<keyword evidence="3" id="KW-1185">Reference proteome</keyword>
<name>A0A022QY95_ERYGU</name>
<evidence type="ECO:0000313" key="2">
    <source>
        <dbReference type="EMBL" id="EYU31510.1"/>
    </source>
</evidence>
<dbReference type="Proteomes" id="UP000030748">
    <property type="component" value="Unassembled WGS sequence"/>
</dbReference>
<evidence type="ECO:0000259" key="1">
    <source>
        <dbReference type="Pfam" id="PF24758"/>
    </source>
</evidence>
<dbReference type="InterPro" id="IPR053772">
    <property type="entry name" value="At1g61320/At1g61330-like"/>
</dbReference>
<dbReference type="Pfam" id="PF24758">
    <property type="entry name" value="LRR_At5g56370"/>
    <property type="match status" value="1"/>
</dbReference>
<feature type="domain" description="F-box/LRR-repeat protein 15/At3g58940/PEG3-like LRR" evidence="1">
    <location>
        <begin position="62"/>
        <end position="167"/>
    </location>
</feature>
<dbReference type="InterPro" id="IPR032675">
    <property type="entry name" value="LRR_dom_sf"/>
</dbReference>
<protein>
    <recommendedName>
        <fullName evidence="1">F-box/LRR-repeat protein 15/At3g58940/PEG3-like LRR domain-containing protein</fullName>
    </recommendedName>
</protein>
<dbReference type="SUPFAM" id="SSF52058">
    <property type="entry name" value="L domain-like"/>
    <property type="match status" value="1"/>
</dbReference>
<accession>A0A022QY95</accession>
<organism evidence="2 3">
    <name type="scientific">Erythranthe guttata</name>
    <name type="common">Yellow monkey flower</name>
    <name type="synonym">Mimulus guttatus</name>
    <dbReference type="NCBI Taxonomy" id="4155"/>
    <lineage>
        <taxon>Eukaryota</taxon>
        <taxon>Viridiplantae</taxon>
        <taxon>Streptophyta</taxon>
        <taxon>Embryophyta</taxon>
        <taxon>Tracheophyta</taxon>
        <taxon>Spermatophyta</taxon>
        <taxon>Magnoliopsida</taxon>
        <taxon>eudicotyledons</taxon>
        <taxon>Gunneridae</taxon>
        <taxon>Pentapetalae</taxon>
        <taxon>asterids</taxon>
        <taxon>lamiids</taxon>
        <taxon>Lamiales</taxon>
        <taxon>Phrymaceae</taxon>
        <taxon>Erythranthe</taxon>
    </lineage>
</organism>
<proteinExistence type="predicted"/>